<name>A0A4D7QBG7_9HYPH</name>
<gene>
    <name evidence="2" type="ORF">E8L99_06210</name>
</gene>
<reference evidence="2 3" key="1">
    <citation type="submission" date="2019-04" db="EMBL/GenBank/DDBJ databases">
        <title>Phreatobacter aquaticus sp. nov.</title>
        <authorList>
            <person name="Choi A."/>
            <person name="Baek K."/>
        </authorList>
    </citation>
    <scope>NUCLEOTIDE SEQUENCE [LARGE SCALE GENOMIC DNA]</scope>
    <source>
        <strain evidence="2 3">NMCR1094</strain>
    </source>
</reference>
<sequence>MRYRLAVLTIALFPTLAAASPMSGDDIRADIAGRAVYLAVPLGGEFPLNYRPGGRVDGNGEALGLGRYLAPKDTGRWWISGDQLCQRFTKWYDGAQSCFRLTRTGPRSLNWVRDNGQTGTARIGAAIGD</sequence>
<dbReference type="RefSeq" id="WP_137098724.1">
    <property type="nucleotide sequence ID" value="NZ_CP039865.1"/>
</dbReference>
<evidence type="ECO:0000313" key="3">
    <source>
        <dbReference type="Proteomes" id="UP000298588"/>
    </source>
</evidence>
<proteinExistence type="predicted"/>
<keyword evidence="3" id="KW-1185">Reference proteome</keyword>
<evidence type="ECO:0000313" key="2">
    <source>
        <dbReference type="EMBL" id="QCK85390.1"/>
    </source>
</evidence>
<keyword evidence="1" id="KW-0732">Signal</keyword>
<protein>
    <submittedName>
        <fullName evidence="2">Uncharacterized protein</fullName>
    </submittedName>
</protein>
<dbReference type="Proteomes" id="UP000298588">
    <property type="component" value="Chromosome"/>
</dbReference>
<feature type="chain" id="PRO_5020742927" evidence="1">
    <location>
        <begin position="20"/>
        <end position="129"/>
    </location>
</feature>
<dbReference type="AlphaFoldDB" id="A0A4D7QBG7"/>
<dbReference type="KEGG" id="paqt:E8L99_06210"/>
<evidence type="ECO:0000256" key="1">
    <source>
        <dbReference type="SAM" id="SignalP"/>
    </source>
</evidence>
<feature type="signal peptide" evidence="1">
    <location>
        <begin position="1"/>
        <end position="19"/>
    </location>
</feature>
<dbReference type="EMBL" id="CP039865">
    <property type="protein sequence ID" value="QCK85390.1"/>
    <property type="molecule type" value="Genomic_DNA"/>
</dbReference>
<dbReference type="OrthoDB" id="8081243at2"/>
<accession>A0A4D7QBG7</accession>
<organism evidence="2 3">
    <name type="scientific">Phreatobacter aquaticus</name>
    <dbReference type="NCBI Taxonomy" id="2570229"/>
    <lineage>
        <taxon>Bacteria</taxon>
        <taxon>Pseudomonadati</taxon>
        <taxon>Pseudomonadota</taxon>
        <taxon>Alphaproteobacteria</taxon>
        <taxon>Hyphomicrobiales</taxon>
        <taxon>Phreatobacteraceae</taxon>
        <taxon>Phreatobacter</taxon>
    </lineage>
</organism>